<feature type="chain" id="PRO_5013269760" evidence="2">
    <location>
        <begin position="19"/>
        <end position="240"/>
    </location>
</feature>
<evidence type="ECO:0000313" key="4">
    <source>
        <dbReference type="EMBL" id="SIS29178.1"/>
    </source>
</evidence>
<gene>
    <name evidence="4" type="ORF">SAMN05421639_101383</name>
</gene>
<dbReference type="NCBIfam" id="TIGR04183">
    <property type="entry name" value="Por_Secre_tail"/>
    <property type="match status" value="1"/>
</dbReference>
<dbReference type="InterPro" id="IPR026444">
    <property type="entry name" value="Secre_tail"/>
</dbReference>
<reference evidence="5" key="1">
    <citation type="submission" date="2017-01" db="EMBL/GenBank/DDBJ databases">
        <authorList>
            <person name="Varghese N."/>
            <person name="Submissions S."/>
        </authorList>
    </citation>
    <scope>NUCLEOTIDE SEQUENCE [LARGE SCALE GENOMIC DNA]</scope>
    <source>
        <strain evidence="5">DSM 17126</strain>
    </source>
</reference>
<dbReference type="AlphaFoldDB" id="A0A1N7HWR6"/>
<dbReference type="Proteomes" id="UP000186373">
    <property type="component" value="Unassembled WGS sequence"/>
</dbReference>
<proteinExistence type="predicted"/>
<feature type="signal peptide" evidence="2">
    <location>
        <begin position="1"/>
        <end position="18"/>
    </location>
</feature>
<accession>A0A1N7HWR6</accession>
<keyword evidence="1 2" id="KW-0732">Signal</keyword>
<evidence type="ECO:0000256" key="2">
    <source>
        <dbReference type="SAM" id="SignalP"/>
    </source>
</evidence>
<dbReference type="EMBL" id="FTNY01000001">
    <property type="protein sequence ID" value="SIS29178.1"/>
    <property type="molecule type" value="Genomic_DNA"/>
</dbReference>
<evidence type="ECO:0000259" key="3">
    <source>
        <dbReference type="Pfam" id="PF18962"/>
    </source>
</evidence>
<feature type="domain" description="Secretion system C-terminal sorting" evidence="3">
    <location>
        <begin position="172"/>
        <end position="238"/>
    </location>
</feature>
<dbReference type="Pfam" id="PF18962">
    <property type="entry name" value="Por_Secre_tail"/>
    <property type="match status" value="1"/>
</dbReference>
<sequence>MKKILLPGAFIVSSLFCAQSSELTGTTWNLKKVIRNNVTYTLPQNGEMGTPTLKFTPTPGSSGSSFNMSSPICGSSVWAMLYQADIHTGNFTFWTYGIGNNSTCTTSENINFFGQYSNYFAFHSETHNYEITYSGTTKNLVLTNNLGDKAFYESGSLATHESLLNNNAAIKVYPNPVKDNFLEIKGLERIEWTKIYDSEGRLIRHHSSDSKIDVSGLSTGGYVLEVKSQKGLSRHKFIRE</sequence>
<organism evidence="4 5">
    <name type="scientific">Chryseobacterium shigense</name>
    <dbReference type="NCBI Taxonomy" id="297244"/>
    <lineage>
        <taxon>Bacteria</taxon>
        <taxon>Pseudomonadati</taxon>
        <taxon>Bacteroidota</taxon>
        <taxon>Flavobacteriia</taxon>
        <taxon>Flavobacteriales</taxon>
        <taxon>Weeksellaceae</taxon>
        <taxon>Chryseobacterium group</taxon>
        <taxon>Chryseobacterium</taxon>
    </lineage>
</organism>
<dbReference type="RefSeq" id="WP_076504235.1">
    <property type="nucleotide sequence ID" value="NZ_FTNY01000001.1"/>
</dbReference>
<dbReference type="OrthoDB" id="1429691at2"/>
<keyword evidence="5" id="KW-1185">Reference proteome</keyword>
<evidence type="ECO:0000256" key="1">
    <source>
        <dbReference type="ARBA" id="ARBA00022729"/>
    </source>
</evidence>
<protein>
    <submittedName>
        <fullName evidence="4">Por secretion system C-terminal sorting domain-containing protein</fullName>
    </submittedName>
</protein>
<name>A0A1N7HWR6_9FLAO</name>
<evidence type="ECO:0000313" key="5">
    <source>
        <dbReference type="Proteomes" id="UP000186373"/>
    </source>
</evidence>